<dbReference type="InterPro" id="IPR022398">
    <property type="entry name" value="Peptidase_S8_His-AS"/>
</dbReference>
<name>A0A084JB65_9FIRM</name>
<dbReference type="InterPro" id="IPR000209">
    <property type="entry name" value="Peptidase_S8/S53_dom"/>
</dbReference>
<dbReference type="InterPro" id="IPR036852">
    <property type="entry name" value="Peptidase_S8/S53_dom_sf"/>
</dbReference>
<dbReference type="PIRSF" id="PIRSF037894">
    <property type="entry name" value="Subtilisin_rel_CspABC"/>
    <property type="match status" value="1"/>
</dbReference>
<evidence type="ECO:0000256" key="2">
    <source>
        <dbReference type="ARBA" id="ARBA00022670"/>
    </source>
</evidence>
<dbReference type="InterPro" id="IPR015500">
    <property type="entry name" value="Peptidase_S8_subtilisin-rel"/>
</dbReference>
<reference evidence="7 8" key="1">
    <citation type="submission" date="2014-07" db="EMBL/GenBank/DDBJ databases">
        <title>Draft genome of Clostridium celerecrescens 152B isolated from sediments associated with methane hydrate from Krishna Godavari basin.</title>
        <authorList>
            <person name="Honkalas V.S."/>
            <person name="Dabir A.P."/>
            <person name="Arora P."/>
            <person name="Dhakephalkar P.K."/>
        </authorList>
    </citation>
    <scope>NUCLEOTIDE SEQUENCE [LARGE SCALE GENOMIC DNA]</scope>
    <source>
        <strain evidence="7 8">152B</strain>
    </source>
</reference>
<comment type="caution">
    <text evidence="5">Lacks conserved residue(s) required for the propagation of feature annotation.</text>
</comment>
<dbReference type="PROSITE" id="PS00136">
    <property type="entry name" value="SUBTILASE_ASP"/>
    <property type="match status" value="1"/>
</dbReference>
<dbReference type="GO" id="GO:0004252">
    <property type="term" value="F:serine-type endopeptidase activity"/>
    <property type="evidence" value="ECO:0007669"/>
    <property type="project" value="InterPro"/>
</dbReference>
<evidence type="ECO:0000256" key="3">
    <source>
        <dbReference type="ARBA" id="ARBA00022801"/>
    </source>
</evidence>
<organism evidence="7 8">
    <name type="scientific">Lacrimispora celerecrescens</name>
    <dbReference type="NCBI Taxonomy" id="29354"/>
    <lineage>
        <taxon>Bacteria</taxon>
        <taxon>Bacillati</taxon>
        <taxon>Bacillota</taxon>
        <taxon>Clostridia</taxon>
        <taxon>Lachnospirales</taxon>
        <taxon>Lachnospiraceae</taxon>
        <taxon>Lacrimispora</taxon>
    </lineage>
</organism>
<keyword evidence="8" id="KW-1185">Reference proteome</keyword>
<evidence type="ECO:0000313" key="8">
    <source>
        <dbReference type="Proteomes" id="UP000028525"/>
    </source>
</evidence>
<dbReference type="CDD" id="cd07478">
    <property type="entry name" value="Peptidases_S8_CspA-like"/>
    <property type="match status" value="1"/>
</dbReference>
<dbReference type="Gene3D" id="3.40.50.200">
    <property type="entry name" value="Peptidase S8/S53 domain"/>
    <property type="match status" value="1"/>
</dbReference>
<evidence type="ECO:0000256" key="4">
    <source>
        <dbReference type="ARBA" id="ARBA00022825"/>
    </source>
</evidence>
<protein>
    <submittedName>
        <fullName evidence="7">Peptidase S8</fullName>
    </submittedName>
</protein>
<dbReference type="STRING" id="29354.IO98_23210"/>
<feature type="domain" description="Peptidase S8/S53" evidence="6">
    <location>
        <begin position="88"/>
        <end position="203"/>
    </location>
</feature>
<dbReference type="AlphaFoldDB" id="A0A084JB65"/>
<accession>A0A084JB65</accession>
<gene>
    <name evidence="7" type="ORF">IO98_23210</name>
</gene>
<evidence type="ECO:0000259" key="6">
    <source>
        <dbReference type="Pfam" id="PF00082"/>
    </source>
</evidence>
<keyword evidence="4" id="KW-0720">Serine protease</keyword>
<keyword evidence="2" id="KW-0645">Protease</keyword>
<dbReference type="InterPro" id="IPR023827">
    <property type="entry name" value="Peptidase_S8_Asp-AS"/>
</dbReference>
<dbReference type="PROSITE" id="PS51892">
    <property type="entry name" value="SUBTILASE"/>
    <property type="match status" value="1"/>
</dbReference>
<dbReference type="InterPro" id="IPR017310">
    <property type="entry name" value="Pept_S8A_subtilisin_clostridia"/>
</dbReference>
<dbReference type="InterPro" id="IPR034045">
    <property type="entry name" value="Pep_S8_CspA-like"/>
</dbReference>
<dbReference type="GO" id="GO:0006508">
    <property type="term" value="P:proteolysis"/>
    <property type="evidence" value="ECO:0007669"/>
    <property type="project" value="UniProtKB-KW"/>
</dbReference>
<dbReference type="Gene3D" id="2.60.120.1290">
    <property type="match status" value="1"/>
</dbReference>
<proteinExistence type="inferred from homology"/>
<dbReference type="PRINTS" id="PR00723">
    <property type="entry name" value="SUBTILISIN"/>
</dbReference>
<feature type="domain" description="Peptidase S8/S53" evidence="6">
    <location>
        <begin position="424"/>
        <end position="543"/>
    </location>
</feature>
<evidence type="ECO:0000256" key="5">
    <source>
        <dbReference type="PROSITE-ProRule" id="PRU01240"/>
    </source>
</evidence>
<evidence type="ECO:0000313" key="7">
    <source>
        <dbReference type="EMBL" id="KEZ86199.1"/>
    </source>
</evidence>
<comment type="caution">
    <text evidence="7">The sequence shown here is derived from an EMBL/GenBank/DDBJ whole genome shotgun (WGS) entry which is preliminary data.</text>
</comment>
<dbReference type="RefSeq" id="WP_038285006.1">
    <property type="nucleotide sequence ID" value="NZ_JPME01000047.1"/>
</dbReference>
<dbReference type="Pfam" id="PF00082">
    <property type="entry name" value="Peptidase_S8"/>
    <property type="match status" value="2"/>
</dbReference>
<dbReference type="OrthoDB" id="1875438at2"/>
<dbReference type="PANTHER" id="PTHR43806:SF11">
    <property type="entry name" value="CEREVISIN-RELATED"/>
    <property type="match status" value="1"/>
</dbReference>
<keyword evidence="3" id="KW-0378">Hydrolase</keyword>
<dbReference type="Proteomes" id="UP000028525">
    <property type="component" value="Unassembled WGS sequence"/>
</dbReference>
<comment type="similarity">
    <text evidence="1 5">Belongs to the peptidase S8 family.</text>
</comment>
<dbReference type="PANTHER" id="PTHR43806">
    <property type="entry name" value="PEPTIDASE S8"/>
    <property type="match status" value="1"/>
</dbReference>
<sequence length="558" mass="61550">MEKILDNNYYDLIISNLLVPSFGVSDDVTLLNDRFSLLHVAKKNMQPCDLGQNPYHVFPTLYTITSDVTPPVPGMVSVAPENDHTLFGQGVIIGIVDTGIDYRHPAFLNKDKTTRILSIWDQTIQDGLPPNGFTYGTEYTKASINDALHYENPLSTVPTTDTIGHGTAVASIAAGSPDTVKSFSGVVPNSELVVVKLKEAKSNLKMIFSVPEDKFCFQESDIVLGVRYLITVSQRLKRPLVICIALSSSQGSHDGRGVLSTYLESLVQQPDLGVSISAGDEGNNGRHYFNRTISAPHLNDFQMNIAGSDKQFFMELWAHIPGRLSIEISAPDREMVSSINPSFNDCHKYVFQNSQSILWVNNMIFERESGDQLILLRFENPLPGIWYFRVRNMEDEPFTINAWLPSGDLISDGTFFLNSSPDITITSPGNSRRTLTATAYNQLTSNILDESGRGFTRSGYVKPDVGAPGYQIPCAVPENQYGTLTGTGASAAIAAGAIAIIFEWSQNKGNFTYITGEQVNRIIIRGAQRNPAYSYPNNIWGFGQLDVNRVFELFSSLV</sequence>
<evidence type="ECO:0000256" key="1">
    <source>
        <dbReference type="ARBA" id="ARBA00011073"/>
    </source>
</evidence>
<dbReference type="EMBL" id="JPME01000047">
    <property type="protein sequence ID" value="KEZ86199.1"/>
    <property type="molecule type" value="Genomic_DNA"/>
</dbReference>
<dbReference type="InterPro" id="IPR050131">
    <property type="entry name" value="Peptidase_S8_subtilisin-like"/>
</dbReference>
<dbReference type="PROSITE" id="PS00137">
    <property type="entry name" value="SUBTILASE_HIS"/>
    <property type="match status" value="1"/>
</dbReference>
<dbReference type="SUPFAM" id="SSF52743">
    <property type="entry name" value="Subtilisin-like"/>
    <property type="match status" value="1"/>
</dbReference>